<keyword evidence="2" id="KW-0012">Acyltransferase</keyword>
<dbReference type="OrthoDB" id="1862401at2759"/>
<dbReference type="EMBL" id="WOCE01000006">
    <property type="protein sequence ID" value="KAE9612615.1"/>
    <property type="molecule type" value="Genomic_DNA"/>
</dbReference>
<dbReference type="PANTHER" id="PTHR31625">
    <property type="match status" value="1"/>
</dbReference>
<dbReference type="Gene3D" id="3.30.559.10">
    <property type="entry name" value="Chloramphenicol acetyltransferase-like domain"/>
    <property type="match status" value="2"/>
</dbReference>
<protein>
    <submittedName>
        <fullName evidence="3">Putative isoflavone-7-O-beta-glucoside 6''-O-malonyltransferase</fullName>
    </submittedName>
</protein>
<reference evidence="4" key="1">
    <citation type="journal article" date="2020" name="Nat. Commun.">
        <title>Genome sequence of the cluster root forming white lupin.</title>
        <authorList>
            <person name="Hufnagel B."/>
            <person name="Marques A."/>
            <person name="Soriano A."/>
            <person name="Marques L."/>
            <person name="Divol F."/>
            <person name="Doumas P."/>
            <person name="Sallet E."/>
            <person name="Mancinotti D."/>
            <person name="Carrere S."/>
            <person name="Marande W."/>
            <person name="Arribat S."/>
            <person name="Keller J."/>
            <person name="Huneau C."/>
            <person name="Blein T."/>
            <person name="Aime D."/>
            <person name="Laguerre M."/>
            <person name="Taylor J."/>
            <person name="Schubert V."/>
            <person name="Nelson M."/>
            <person name="Geu-Flores F."/>
            <person name="Crespi M."/>
            <person name="Gallardo-Guerrero K."/>
            <person name="Delaux P.-M."/>
            <person name="Salse J."/>
            <person name="Berges H."/>
            <person name="Guyot R."/>
            <person name="Gouzy J."/>
            <person name="Peret B."/>
        </authorList>
    </citation>
    <scope>NUCLEOTIDE SEQUENCE [LARGE SCALE GENOMIC DNA]</scope>
    <source>
        <strain evidence="4">cv. Amiga</strain>
    </source>
</reference>
<dbReference type="GO" id="GO:0016747">
    <property type="term" value="F:acyltransferase activity, transferring groups other than amino-acyl groups"/>
    <property type="evidence" value="ECO:0007669"/>
    <property type="project" value="UniProtKB-ARBA"/>
</dbReference>
<evidence type="ECO:0000256" key="2">
    <source>
        <dbReference type="ARBA" id="ARBA00023315"/>
    </source>
</evidence>
<keyword evidence="1 3" id="KW-0808">Transferase</keyword>
<proteinExistence type="predicted"/>
<evidence type="ECO:0000256" key="1">
    <source>
        <dbReference type="ARBA" id="ARBA00022679"/>
    </source>
</evidence>
<comment type="caution">
    <text evidence="3">The sequence shown here is derived from an EMBL/GenBank/DDBJ whole genome shotgun (WGS) entry which is preliminary data.</text>
</comment>
<name>A0A6A4QE88_LUPAL</name>
<dbReference type="InterPro" id="IPR051504">
    <property type="entry name" value="Plant_metabolite_acyltrans"/>
</dbReference>
<gene>
    <name evidence="3" type="ORF">Lalb_Chr06g0174941</name>
</gene>
<evidence type="ECO:0000313" key="3">
    <source>
        <dbReference type="EMBL" id="KAE9612615.1"/>
    </source>
</evidence>
<dbReference type="AlphaFoldDB" id="A0A6A4QE88"/>
<evidence type="ECO:0000313" key="4">
    <source>
        <dbReference type="Proteomes" id="UP000447434"/>
    </source>
</evidence>
<organism evidence="3 4">
    <name type="scientific">Lupinus albus</name>
    <name type="common">White lupine</name>
    <name type="synonym">Lupinus termis</name>
    <dbReference type="NCBI Taxonomy" id="3870"/>
    <lineage>
        <taxon>Eukaryota</taxon>
        <taxon>Viridiplantae</taxon>
        <taxon>Streptophyta</taxon>
        <taxon>Embryophyta</taxon>
        <taxon>Tracheophyta</taxon>
        <taxon>Spermatophyta</taxon>
        <taxon>Magnoliopsida</taxon>
        <taxon>eudicotyledons</taxon>
        <taxon>Gunneridae</taxon>
        <taxon>Pentapetalae</taxon>
        <taxon>rosids</taxon>
        <taxon>fabids</taxon>
        <taxon>Fabales</taxon>
        <taxon>Fabaceae</taxon>
        <taxon>Papilionoideae</taxon>
        <taxon>50 kb inversion clade</taxon>
        <taxon>genistoids sensu lato</taxon>
        <taxon>core genistoids</taxon>
        <taxon>Genisteae</taxon>
        <taxon>Lupinus</taxon>
    </lineage>
</organism>
<dbReference type="SUPFAM" id="SSF52777">
    <property type="entry name" value="CoA-dependent acyltransferases"/>
    <property type="match status" value="1"/>
</dbReference>
<dbReference type="InterPro" id="IPR023213">
    <property type="entry name" value="CAT-like_dom_sf"/>
</dbReference>
<dbReference type="Proteomes" id="UP000447434">
    <property type="component" value="Chromosome 6"/>
</dbReference>
<keyword evidence="4" id="KW-1185">Reference proteome</keyword>
<dbReference type="Pfam" id="PF02458">
    <property type="entry name" value="Transferase"/>
    <property type="match status" value="1"/>
</dbReference>
<accession>A0A6A4QE88</accession>
<sequence>MSSSTSLKVHHVYSVAPPDGTTATTFPLTFFDVLWLRFPPVERLFFYEFPNSKTTTTNSFFDIIVPNLKHSLQLTLQHFIPLAGNITWPLESSKPFINYVPGDTVPFTVAESEADFNHLSSNLCDVVDRENLIPRLNISQAQASILALQVTLFPNLGFCIGITTHHAAVDGKSSTMFLKTWAYICSKLEPLTESSLPCLSLREDLIPFVDRSVVSDPIGITEAYVDSWLNDEQGRNNRSLKVWDSINEAKKEQVKGLFELTPSHIQKLKHYAQSKVKVKVSTFSVTCAYLLACLVKVEKPKTDKVAFIFSVDCRSRLDPPILPTYFGNCVLPQIVIAETNKLLGKDGFINALESVVDVLNKMDDGMLNEAKNWMTKVQSALEGRLFSTAGSPRFEVYGIDFGWGRPKKVDVSSIDRTGAFSLSESKKNDGGVEIGLALKKDEMEAFAALFDQQIQSF</sequence>